<dbReference type="SUPFAM" id="SSF109854">
    <property type="entry name" value="DinB/YfiT-like putative metalloenzymes"/>
    <property type="match status" value="1"/>
</dbReference>
<evidence type="ECO:0000259" key="2">
    <source>
        <dbReference type="Pfam" id="PF11716"/>
    </source>
</evidence>
<dbReference type="Gene3D" id="1.20.120.450">
    <property type="entry name" value="dinb family like domain"/>
    <property type="match status" value="1"/>
</dbReference>
<name>A0A4S4NFX0_9RHOB</name>
<reference evidence="3 4" key="1">
    <citation type="submission" date="2019-04" db="EMBL/GenBank/DDBJ databases">
        <title>Shimia ponticola sp. nov., isolated from seawater.</title>
        <authorList>
            <person name="Kim Y.-O."/>
            <person name="Yoon J.-H."/>
        </authorList>
    </citation>
    <scope>NUCLEOTIDE SEQUENCE [LARGE SCALE GENOMIC DNA]</scope>
    <source>
        <strain evidence="3 4">MYP11</strain>
    </source>
</reference>
<dbReference type="GO" id="GO:0046872">
    <property type="term" value="F:metal ion binding"/>
    <property type="evidence" value="ECO:0007669"/>
    <property type="project" value="InterPro"/>
</dbReference>
<dbReference type="AlphaFoldDB" id="A0A4S4NFX0"/>
<dbReference type="OrthoDB" id="113180at2"/>
<dbReference type="Pfam" id="PF11716">
    <property type="entry name" value="MDMPI_N"/>
    <property type="match status" value="1"/>
</dbReference>
<evidence type="ECO:0000256" key="1">
    <source>
        <dbReference type="SAM" id="MobiDB-lite"/>
    </source>
</evidence>
<gene>
    <name evidence="3" type="ORF">E4Z66_08855</name>
</gene>
<comment type="caution">
    <text evidence="3">The sequence shown here is derived from an EMBL/GenBank/DDBJ whole genome shotgun (WGS) entry which is preliminary data.</text>
</comment>
<dbReference type="InterPro" id="IPR017518">
    <property type="entry name" value="CHP03084"/>
</dbReference>
<evidence type="ECO:0000313" key="3">
    <source>
        <dbReference type="EMBL" id="THH37038.1"/>
    </source>
</evidence>
<feature type="region of interest" description="Disordered" evidence="1">
    <location>
        <begin position="245"/>
        <end position="265"/>
    </location>
</feature>
<dbReference type="InterPro" id="IPR024344">
    <property type="entry name" value="MDMPI_metal-binding"/>
</dbReference>
<evidence type="ECO:0000313" key="4">
    <source>
        <dbReference type="Proteomes" id="UP000306602"/>
    </source>
</evidence>
<organism evidence="3 4">
    <name type="scientific">Aliishimia ponticola</name>
    <dbReference type="NCBI Taxonomy" id="2499833"/>
    <lineage>
        <taxon>Bacteria</taxon>
        <taxon>Pseudomonadati</taxon>
        <taxon>Pseudomonadota</taxon>
        <taxon>Alphaproteobacteria</taxon>
        <taxon>Rhodobacterales</taxon>
        <taxon>Paracoccaceae</taxon>
        <taxon>Aliishimia</taxon>
    </lineage>
</organism>
<dbReference type="RefSeq" id="WP_136462636.1">
    <property type="nucleotide sequence ID" value="NZ_SRKY01000002.1"/>
</dbReference>
<feature type="domain" description="Mycothiol-dependent maleylpyruvate isomerase metal-binding" evidence="2">
    <location>
        <begin position="9"/>
        <end position="142"/>
    </location>
</feature>
<dbReference type="EMBL" id="SRKY01000002">
    <property type="protein sequence ID" value="THH37038.1"/>
    <property type="molecule type" value="Genomic_DNA"/>
</dbReference>
<dbReference type="Proteomes" id="UP000306602">
    <property type="component" value="Unassembled WGS sequence"/>
</dbReference>
<sequence>MQQALDFVAESDALAAILEDVAEADWTTATQFKGWTLNDVIVHLHFWNLAADKSLTDPEGFAADLARLLPAMQSGMRPVENAEIPLRGPALFEAWRAQYRDMGDRWSQVDPKTRLRWAGPEMSARSSISARQMETWAHGQEVFDILGKTRHNADRIQNIVYLGVNAFGWSHKVHGLPVPDNMPYLKLTAPSGAVWEFGTPQEDERIEGAAEEFAQVVTQVRNIADTDLQVTGEVAAGWMARAQCFAGPPETPPAPGTRHTRAAPA</sequence>
<protein>
    <submittedName>
        <fullName evidence="3">TIGR03084 family protein</fullName>
    </submittedName>
</protein>
<dbReference type="InterPro" id="IPR034660">
    <property type="entry name" value="DinB/YfiT-like"/>
</dbReference>
<keyword evidence="4" id="KW-1185">Reference proteome</keyword>
<dbReference type="NCBIfam" id="TIGR03084">
    <property type="entry name" value="TIGR03084 family metal-binding protein"/>
    <property type="match status" value="1"/>
</dbReference>
<dbReference type="NCBIfam" id="TIGR03083">
    <property type="entry name" value="maleylpyruvate isomerase family mycothiol-dependent enzyme"/>
    <property type="match status" value="1"/>
</dbReference>
<proteinExistence type="predicted"/>
<dbReference type="InterPro" id="IPR017517">
    <property type="entry name" value="Maleyloyr_isom"/>
</dbReference>
<accession>A0A4S4NFX0</accession>